<proteinExistence type="predicted"/>
<evidence type="ECO:0000313" key="1">
    <source>
        <dbReference type="EMBL" id="AHE40112.1"/>
    </source>
</evidence>
<dbReference type="EMBL" id="KF602051">
    <property type="protein sequence ID" value="AHE40112.1"/>
    <property type="molecule type" value="Genomic_DNA"/>
</dbReference>
<name>V9Z6E7_9ACTN</name>
<dbReference type="RefSeq" id="WP_024127376.1">
    <property type="nucleotide sequence ID" value="NC_023286.1"/>
</dbReference>
<reference evidence="1" key="1">
    <citation type="submission" date="2013-09" db="EMBL/GenBank/DDBJ databases">
        <title>Complete nucleotide sequence of Streptomyces linear plasmid pFRL6.</title>
        <authorList>
            <person name="Chen Z."/>
            <person name="Fang P."/>
            <person name="Qin Z."/>
        </authorList>
    </citation>
    <scope>NUCLEOTIDE SEQUENCE</scope>
    <source>
        <plasmid evidence="1">pFRL6</plasmid>
    </source>
</reference>
<keyword evidence="1" id="KW-0614">Plasmid</keyword>
<sequence>MSLRMRLTVWHNTDVDGRFYGYLPGHPMLRTFSYTTDDGAHEAELKRAVTLFNSDLELLDGTDREIAAHYRFLGIPSFSKGDGLSIRPGDGGREKFWASNGSDLLPQDRPFTHLALGDVWGTHALGHRVRYAIPAMDSGIREGLFETDGSETSAQEEIAAHHGRAPHEVIVIAGPHPPSASLPH</sequence>
<gene>
    <name evidence="1" type="ORF">pFRL6_25c</name>
</gene>
<dbReference type="AlphaFoldDB" id="V9Z6E7"/>
<geneLocation type="plasmid" evidence="1">
    <name>pFRL6</name>
</geneLocation>
<accession>V9Z6E7</accession>
<protein>
    <submittedName>
        <fullName evidence="1">Uncharacterized protein</fullName>
    </submittedName>
</protein>
<organism evidence="1">
    <name type="scientific">Streptomyces sp. F12</name>
    <dbReference type="NCBI Taxonomy" id="1436084"/>
    <lineage>
        <taxon>Bacteria</taxon>
        <taxon>Bacillati</taxon>
        <taxon>Actinomycetota</taxon>
        <taxon>Actinomycetes</taxon>
        <taxon>Kitasatosporales</taxon>
        <taxon>Streptomycetaceae</taxon>
        <taxon>Streptomyces</taxon>
    </lineage>
</organism>